<dbReference type="SUPFAM" id="SSF51556">
    <property type="entry name" value="Metallo-dependent hydrolases"/>
    <property type="match status" value="1"/>
</dbReference>
<sequence>MSDFDLIVRGKLVLPERIIEDGYVAVINGKIARIGFGEPPAAKALHDCRGAWVVPGAVDGQTHTGSANHEWLGQASRAAAAGGVTTLVDMPYDEPEPAWSAEVFLAKAAKANADCHIDVGLYATIRPRDGLDAIPGLIEAGACAFKFSTFEANAQRFPRIDDAMLYEAMLRIAPSGLACGVHNQDQEMTLANIARLRAAGDTGWDAFGRAHPPLVENLATAKIYEIGAATGARAHAVHISLSRGFQLCNQYRASGVQATAETCVQYLMLNEEEHMRRLGAKTKHYPPIRPKAEVEKLWTHIANGDCDFVSSDHVAWGLDRKGDPDIFKNAAGGPGLETLVPALWTGCLEHGISPTMAVRLLSEGPAMFFLMHDKGSLQPGKDADIVVLEPGRFIHDPANSLAAVNWSSFEGRTFDVRVAATFLRGQLAWDGQQIVNSAGAGRLQKPPRRGV</sequence>
<dbReference type="InterPro" id="IPR011059">
    <property type="entry name" value="Metal-dep_hydrolase_composite"/>
</dbReference>
<comment type="caution">
    <text evidence="2">The sequence shown here is derived from an EMBL/GenBank/DDBJ whole genome shotgun (WGS) entry which is preliminary data.</text>
</comment>
<dbReference type="SUPFAM" id="SSF51338">
    <property type="entry name" value="Composite domain of metallo-dependent hydrolases"/>
    <property type="match status" value="1"/>
</dbReference>
<dbReference type="GO" id="GO:0006145">
    <property type="term" value="P:purine nucleobase catabolic process"/>
    <property type="evidence" value="ECO:0007669"/>
    <property type="project" value="TreeGrafter"/>
</dbReference>
<dbReference type="GO" id="GO:0004038">
    <property type="term" value="F:allantoinase activity"/>
    <property type="evidence" value="ECO:0007669"/>
    <property type="project" value="TreeGrafter"/>
</dbReference>
<dbReference type="RefSeq" id="WP_273229512.1">
    <property type="nucleotide sequence ID" value="NZ_QFOH01000004.1"/>
</dbReference>
<dbReference type="GO" id="GO:0005737">
    <property type="term" value="C:cytoplasm"/>
    <property type="evidence" value="ECO:0007669"/>
    <property type="project" value="TreeGrafter"/>
</dbReference>
<name>A0A2W5F3S4_9PSED</name>
<feature type="domain" description="Amidohydrolase-related" evidence="1">
    <location>
        <begin position="52"/>
        <end position="427"/>
    </location>
</feature>
<organism evidence="2 3">
    <name type="scientific">Pseudomonas kuykendallii</name>
    <dbReference type="NCBI Taxonomy" id="1007099"/>
    <lineage>
        <taxon>Bacteria</taxon>
        <taxon>Pseudomonadati</taxon>
        <taxon>Pseudomonadota</taxon>
        <taxon>Gammaproteobacteria</taxon>
        <taxon>Pseudomonadales</taxon>
        <taxon>Pseudomonadaceae</taxon>
        <taxon>Pseudomonas</taxon>
    </lineage>
</organism>
<accession>A0A2W5F3S4</accession>
<protein>
    <submittedName>
        <fullName evidence="2">Allantoinase</fullName>
    </submittedName>
</protein>
<dbReference type="InterPro" id="IPR032466">
    <property type="entry name" value="Metal_Hydrolase"/>
</dbReference>
<reference evidence="2 3" key="1">
    <citation type="submission" date="2017-08" db="EMBL/GenBank/DDBJ databases">
        <title>Infants hospitalized years apart are colonized by the same room-sourced microbial strains.</title>
        <authorList>
            <person name="Brooks B."/>
            <person name="Olm M.R."/>
            <person name="Firek B.A."/>
            <person name="Baker R."/>
            <person name="Thomas B.C."/>
            <person name="Morowitz M.J."/>
            <person name="Banfield J.F."/>
        </authorList>
    </citation>
    <scope>NUCLEOTIDE SEQUENCE [LARGE SCALE GENOMIC DNA]</scope>
    <source>
        <strain evidence="2">S2_009_000_R2_77</strain>
    </source>
</reference>
<dbReference type="Proteomes" id="UP000249198">
    <property type="component" value="Unassembled WGS sequence"/>
</dbReference>
<dbReference type="Pfam" id="PF01979">
    <property type="entry name" value="Amidohydro_1"/>
    <property type="match status" value="1"/>
</dbReference>
<gene>
    <name evidence="2" type="ORF">DI599_04300</name>
</gene>
<dbReference type="PANTHER" id="PTHR43668:SF2">
    <property type="entry name" value="ALLANTOINASE"/>
    <property type="match status" value="1"/>
</dbReference>
<evidence type="ECO:0000313" key="3">
    <source>
        <dbReference type="Proteomes" id="UP000249198"/>
    </source>
</evidence>
<dbReference type="InterPro" id="IPR006680">
    <property type="entry name" value="Amidohydro-rel"/>
</dbReference>
<dbReference type="Gene3D" id="3.20.20.140">
    <property type="entry name" value="Metal-dependent hydrolases"/>
    <property type="match status" value="1"/>
</dbReference>
<dbReference type="Gene3D" id="2.30.40.10">
    <property type="entry name" value="Urease, subunit C, domain 1"/>
    <property type="match status" value="1"/>
</dbReference>
<proteinExistence type="predicted"/>
<dbReference type="AlphaFoldDB" id="A0A2W5F3S4"/>
<evidence type="ECO:0000259" key="1">
    <source>
        <dbReference type="Pfam" id="PF01979"/>
    </source>
</evidence>
<dbReference type="PANTHER" id="PTHR43668">
    <property type="entry name" value="ALLANTOINASE"/>
    <property type="match status" value="1"/>
</dbReference>
<evidence type="ECO:0000313" key="2">
    <source>
        <dbReference type="EMBL" id="PZP25842.1"/>
    </source>
</evidence>
<dbReference type="EMBL" id="QFOH01000004">
    <property type="protein sequence ID" value="PZP25842.1"/>
    <property type="molecule type" value="Genomic_DNA"/>
</dbReference>
<dbReference type="InterPro" id="IPR050138">
    <property type="entry name" value="DHOase/Allantoinase_Hydrolase"/>
</dbReference>